<dbReference type="OrthoDB" id="3576439at2"/>
<dbReference type="AlphaFoldDB" id="A0A2M8W4Y0"/>
<feature type="transmembrane region" description="Helical" evidence="6">
    <location>
        <begin position="111"/>
        <end position="127"/>
    </location>
</feature>
<dbReference type="Pfam" id="PF13564">
    <property type="entry name" value="DoxX_2"/>
    <property type="match status" value="1"/>
</dbReference>
<comment type="caution">
    <text evidence="7">The sequence shown here is derived from an EMBL/GenBank/DDBJ whole genome shotgun (WGS) entry which is preliminary data.</text>
</comment>
<evidence type="ECO:0000256" key="4">
    <source>
        <dbReference type="ARBA" id="ARBA00023136"/>
    </source>
</evidence>
<dbReference type="GO" id="GO:0016020">
    <property type="term" value="C:membrane"/>
    <property type="evidence" value="ECO:0007669"/>
    <property type="project" value="UniProtKB-SubCell"/>
</dbReference>
<evidence type="ECO:0000313" key="7">
    <source>
        <dbReference type="EMBL" id="PJI85985.1"/>
    </source>
</evidence>
<feature type="transmembrane region" description="Helical" evidence="6">
    <location>
        <begin position="86"/>
        <end position="105"/>
    </location>
</feature>
<evidence type="ECO:0000256" key="1">
    <source>
        <dbReference type="ARBA" id="ARBA00004141"/>
    </source>
</evidence>
<evidence type="ECO:0000313" key="8">
    <source>
        <dbReference type="Proteomes" id="UP000228531"/>
    </source>
</evidence>
<keyword evidence="4 6" id="KW-0472">Membrane</keyword>
<comment type="subcellular location">
    <subcellularLocation>
        <location evidence="1">Membrane</location>
        <topology evidence="1">Multi-pass membrane protein</topology>
    </subcellularLocation>
</comment>
<gene>
    <name evidence="7" type="ORF">BC777_2339</name>
</gene>
<proteinExistence type="predicted"/>
<dbReference type="Proteomes" id="UP000228531">
    <property type="component" value="Unassembled WGS sequence"/>
</dbReference>
<keyword evidence="2 6" id="KW-0812">Transmembrane</keyword>
<keyword evidence="3 6" id="KW-1133">Transmembrane helix</keyword>
<reference evidence="7 8" key="1">
    <citation type="submission" date="2017-11" db="EMBL/GenBank/DDBJ databases">
        <title>Genomic Encyclopedia of Archaeal and Bacterial Type Strains, Phase II (KMG-II): From Individual Species to Whole Genera.</title>
        <authorList>
            <person name="Goeker M."/>
        </authorList>
    </citation>
    <scope>NUCLEOTIDE SEQUENCE [LARGE SCALE GENOMIC DNA]</scope>
    <source>
        <strain evidence="7 8">DSM 29128</strain>
    </source>
</reference>
<feature type="region of interest" description="Disordered" evidence="5">
    <location>
        <begin position="1"/>
        <end position="20"/>
    </location>
</feature>
<dbReference type="InterPro" id="IPR032808">
    <property type="entry name" value="DoxX"/>
</dbReference>
<keyword evidence="8" id="KW-1185">Reference proteome</keyword>
<feature type="transmembrane region" description="Helical" evidence="6">
    <location>
        <begin position="62"/>
        <end position="79"/>
    </location>
</feature>
<dbReference type="EMBL" id="PGTY01000002">
    <property type="protein sequence ID" value="PJI85985.1"/>
    <property type="molecule type" value="Genomic_DNA"/>
</dbReference>
<accession>A0A2M8W4Y0</accession>
<organism evidence="7 8">
    <name type="scientific">Yoonia maricola</name>
    <dbReference type="NCBI Taxonomy" id="420999"/>
    <lineage>
        <taxon>Bacteria</taxon>
        <taxon>Pseudomonadati</taxon>
        <taxon>Pseudomonadota</taxon>
        <taxon>Alphaproteobacteria</taxon>
        <taxon>Rhodobacterales</taxon>
        <taxon>Paracoccaceae</taxon>
        <taxon>Yoonia</taxon>
    </lineage>
</organism>
<evidence type="ECO:0000256" key="3">
    <source>
        <dbReference type="ARBA" id="ARBA00022989"/>
    </source>
</evidence>
<evidence type="ECO:0000256" key="5">
    <source>
        <dbReference type="SAM" id="MobiDB-lite"/>
    </source>
</evidence>
<evidence type="ECO:0000256" key="2">
    <source>
        <dbReference type="ARBA" id="ARBA00022692"/>
    </source>
</evidence>
<dbReference type="RefSeq" id="WP_100368321.1">
    <property type="nucleotide sequence ID" value="NZ_PGTY01000002.1"/>
</dbReference>
<name>A0A2M8W4Y0_9RHOB</name>
<sequence length="132" mass="14019">MNKSASDFDPSTANPQTSPWPNRLTWGVQISLALAFGAAGGSKLIGVTPMVDLFDLIGLGQWFRYVTGAIEVGSAVLLLNVRSSWIGASLLICTMFGAVIVHIVVVPSPPIGPLVLGTLSAIVLFRRRPRAF</sequence>
<protein>
    <submittedName>
        <fullName evidence="7">DoxX-like protein</fullName>
    </submittedName>
</protein>
<evidence type="ECO:0000256" key="6">
    <source>
        <dbReference type="SAM" id="Phobius"/>
    </source>
</evidence>